<feature type="transmembrane region" description="Helical" evidence="1">
    <location>
        <begin position="135"/>
        <end position="160"/>
    </location>
</feature>
<protein>
    <recommendedName>
        <fullName evidence="2">DUF2062 domain-containing protein</fullName>
    </recommendedName>
</protein>
<feature type="domain" description="DUF2062" evidence="2">
    <location>
        <begin position="21"/>
        <end position="173"/>
    </location>
</feature>
<gene>
    <name evidence="3" type="ORF">DEVEQU_02756</name>
</gene>
<dbReference type="RefSeq" id="WP_164550400.1">
    <property type="nucleotide sequence ID" value="NZ_JBHTMH010000005.1"/>
</dbReference>
<dbReference type="AlphaFoldDB" id="A0A3S4DRL1"/>
<evidence type="ECO:0000259" key="2">
    <source>
        <dbReference type="Pfam" id="PF09835"/>
    </source>
</evidence>
<evidence type="ECO:0000313" key="4">
    <source>
        <dbReference type="Proteomes" id="UP000268844"/>
    </source>
</evidence>
<dbReference type="PANTHER" id="PTHR40547">
    <property type="entry name" value="SLL0298 PROTEIN"/>
    <property type="match status" value="1"/>
</dbReference>
<dbReference type="PANTHER" id="PTHR40547:SF1">
    <property type="entry name" value="SLL0298 PROTEIN"/>
    <property type="match status" value="1"/>
</dbReference>
<keyword evidence="4" id="KW-1185">Reference proteome</keyword>
<dbReference type="EMBL" id="UZWD01000034">
    <property type="protein sequence ID" value="VDS05614.1"/>
    <property type="molecule type" value="Genomic_DNA"/>
</dbReference>
<reference evidence="3 4" key="1">
    <citation type="submission" date="2018-12" db="EMBL/GenBank/DDBJ databases">
        <authorList>
            <person name="Criscuolo A."/>
        </authorList>
    </citation>
    <scope>NUCLEOTIDE SEQUENCE [LARGE SCALE GENOMIC DNA]</scope>
    <source>
        <strain evidence="3">ACIP1116281</strain>
    </source>
</reference>
<accession>A0A3S4DRL1</accession>
<organism evidence="3 4">
    <name type="scientific">Devosia equisanguinis</name>
    <dbReference type="NCBI Taxonomy" id="2490941"/>
    <lineage>
        <taxon>Bacteria</taxon>
        <taxon>Pseudomonadati</taxon>
        <taxon>Pseudomonadota</taxon>
        <taxon>Alphaproteobacteria</taxon>
        <taxon>Hyphomicrobiales</taxon>
        <taxon>Devosiaceae</taxon>
        <taxon>Devosia</taxon>
    </lineage>
</organism>
<sequence>MTKARPMSLRDRLWPRMGLRRYLTYLQKRLVRLSGSPHAIAAGVAAGASVAMLPLFGLHFLLGLALAFLTRGSLLAAAIGALWGNPLTFPLFVAAGYGLGDWMRGGGGMSPEEAEIVHAVAQKLPHGLISSDFEAIWPTFSTSLIGSIPLAIAVYALAYVQVRWLVQRFRAARAQRLLARK</sequence>
<dbReference type="Proteomes" id="UP000268844">
    <property type="component" value="Unassembled WGS sequence"/>
</dbReference>
<dbReference type="Pfam" id="PF09835">
    <property type="entry name" value="DUF2062"/>
    <property type="match status" value="1"/>
</dbReference>
<name>A0A3S4DRL1_9HYPH</name>
<keyword evidence="1" id="KW-0472">Membrane</keyword>
<keyword evidence="1" id="KW-0812">Transmembrane</keyword>
<feature type="transmembrane region" description="Helical" evidence="1">
    <location>
        <begin position="39"/>
        <end position="62"/>
    </location>
</feature>
<feature type="transmembrane region" description="Helical" evidence="1">
    <location>
        <begin position="74"/>
        <end position="99"/>
    </location>
</feature>
<keyword evidence="1" id="KW-1133">Transmembrane helix</keyword>
<evidence type="ECO:0000313" key="3">
    <source>
        <dbReference type="EMBL" id="VDS05614.1"/>
    </source>
</evidence>
<dbReference type="InterPro" id="IPR018639">
    <property type="entry name" value="DUF2062"/>
</dbReference>
<evidence type="ECO:0000256" key="1">
    <source>
        <dbReference type="SAM" id="Phobius"/>
    </source>
</evidence>
<proteinExistence type="predicted"/>